<dbReference type="Gene3D" id="3.30.420.240">
    <property type="match status" value="1"/>
</dbReference>
<feature type="non-terminal residue" evidence="3">
    <location>
        <position position="1"/>
    </location>
</feature>
<evidence type="ECO:0000313" key="3">
    <source>
        <dbReference type="EMBL" id="SVC59550.1"/>
    </source>
</evidence>
<gene>
    <name evidence="3" type="ORF">METZ01_LOCUS312404</name>
</gene>
<dbReference type="Pfam" id="PF17289">
    <property type="entry name" value="Terminase_6C"/>
    <property type="match status" value="1"/>
</dbReference>
<organism evidence="3">
    <name type="scientific">marine metagenome</name>
    <dbReference type="NCBI Taxonomy" id="408172"/>
    <lineage>
        <taxon>unclassified sequences</taxon>
        <taxon>metagenomes</taxon>
        <taxon>ecological metagenomes</taxon>
    </lineage>
</organism>
<dbReference type="AlphaFoldDB" id="A0A382NFS4"/>
<feature type="domain" description="Terminase large subunit gp17-like C-terminal" evidence="2">
    <location>
        <begin position="43"/>
        <end position="212"/>
    </location>
</feature>
<accession>A0A382NFS4</accession>
<dbReference type="EMBL" id="UINC01099915">
    <property type="protein sequence ID" value="SVC59550.1"/>
    <property type="molecule type" value="Genomic_DNA"/>
</dbReference>
<sequence length="251" mass="28047">LVYDETLINAIKLSTLEGTDPVLNMGQTRWYGKPSGDKTYVVALDPAMGTGGDYGAIQVLELPTYKQVGEWRHNTTPIPTQVRIMKDICVYIKEVCNSDGQNIYFSVENNAIGEAALIVINDFGEENIPGMFVNEPMKKGHIRKFRKGFNTTHISKVSACAKLKTMVENDRMKIHSKLLITELKGFVAAGSSYKAKPGETDDLVSAALLAMRMISVMKMWDPRVYDSFNQADEEPEDFIPPMPIMVTTFPR</sequence>
<dbReference type="InterPro" id="IPR035421">
    <property type="entry name" value="Terminase_6C"/>
</dbReference>
<evidence type="ECO:0000256" key="1">
    <source>
        <dbReference type="ARBA" id="ARBA00022612"/>
    </source>
</evidence>
<protein>
    <recommendedName>
        <fullName evidence="2">Terminase large subunit gp17-like C-terminal domain-containing protein</fullName>
    </recommendedName>
</protein>
<proteinExistence type="predicted"/>
<reference evidence="3" key="1">
    <citation type="submission" date="2018-05" db="EMBL/GenBank/DDBJ databases">
        <authorList>
            <person name="Lanie J.A."/>
            <person name="Ng W.-L."/>
            <person name="Kazmierczak K.M."/>
            <person name="Andrzejewski T.M."/>
            <person name="Davidsen T.M."/>
            <person name="Wayne K.J."/>
            <person name="Tettelin H."/>
            <person name="Glass J.I."/>
            <person name="Rusch D."/>
            <person name="Podicherti R."/>
            <person name="Tsui H.-C.T."/>
            <person name="Winkler M.E."/>
        </authorList>
    </citation>
    <scope>NUCLEOTIDE SEQUENCE</scope>
</reference>
<name>A0A382NFS4_9ZZZZ</name>
<keyword evidence="1" id="KW-1188">Viral release from host cell</keyword>
<evidence type="ECO:0000259" key="2">
    <source>
        <dbReference type="Pfam" id="PF17289"/>
    </source>
</evidence>